<dbReference type="RefSeq" id="WP_147187711.1">
    <property type="nucleotide sequence ID" value="NZ_CP042435.1"/>
</dbReference>
<evidence type="ECO:0000313" key="2">
    <source>
        <dbReference type="EMBL" id="QEC65911.1"/>
    </source>
</evidence>
<dbReference type="SUPFAM" id="SSF55486">
    <property type="entry name" value="Metalloproteases ('zincins'), catalytic domain"/>
    <property type="match status" value="1"/>
</dbReference>
<dbReference type="KEGG" id="pgin:FRZ67_00815"/>
<keyword evidence="2" id="KW-0378">Hydrolase</keyword>
<dbReference type="InterPro" id="IPR024079">
    <property type="entry name" value="MetalloPept_cat_dom_sf"/>
</dbReference>
<reference evidence="2 3" key="1">
    <citation type="journal article" date="2016" name="Int. J. Syst. Evol. Microbiol.">
        <title>Panacibacter ginsenosidivorans gen. nov., sp. nov., with ginsenoside converting activity isolated from soil of a ginseng field.</title>
        <authorList>
            <person name="Siddiqi M.Z."/>
            <person name="Muhammad Shafi S."/>
            <person name="Choi K.D."/>
            <person name="Im W.T."/>
        </authorList>
    </citation>
    <scope>NUCLEOTIDE SEQUENCE [LARGE SCALE GENOMIC DNA]</scope>
    <source>
        <strain evidence="2 3">Gsoil1550</strain>
    </source>
</reference>
<evidence type="ECO:0000256" key="1">
    <source>
        <dbReference type="SAM" id="SignalP"/>
    </source>
</evidence>
<dbReference type="OrthoDB" id="785995at2"/>
<dbReference type="EMBL" id="CP042435">
    <property type="protein sequence ID" value="QEC65911.1"/>
    <property type="molecule type" value="Genomic_DNA"/>
</dbReference>
<dbReference type="Pfam" id="PF12388">
    <property type="entry name" value="Peptidase_M57"/>
    <property type="match status" value="1"/>
</dbReference>
<keyword evidence="1" id="KW-0732">Signal</keyword>
<organism evidence="2 3">
    <name type="scientific">Panacibacter ginsenosidivorans</name>
    <dbReference type="NCBI Taxonomy" id="1813871"/>
    <lineage>
        <taxon>Bacteria</taxon>
        <taxon>Pseudomonadati</taxon>
        <taxon>Bacteroidota</taxon>
        <taxon>Chitinophagia</taxon>
        <taxon>Chitinophagales</taxon>
        <taxon>Chitinophagaceae</taxon>
        <taxon>Panacibacter</taxon>
    </lineage>
</organism>
<keyword evidence="3" id="KW-1185">Reference proteome</keyword>
<accession>A0A5B8V5B9</accession>
<dbReference type="GO" id="GO:0006508">
    <property type="term" value="P:proteolysis"/>
    <property type="evidence" value="ECO:0007669"/>
    <property type="project" value="UniProtKB-KW"/>
</dbReference>
<gene>
    <name evidence="2" type="ORF">FRZ67_00815</name>
</gene>
<evidence type="ECO:0000313" key="3">
    <source>
        <dbReference type="Proteomes" id="UP000321533"/>
    </source>
</evidence>
<dbReference type="PROSITE" id="PS51257">
    <property type="entry name" value="PROKAR_LIPOPROTEIN"/>
    <property type="match status" value="1"/>
</dbReference>
<dbReference type="Proteomes" id="UP000321533">
    <property type="component" value="Chromosome"/>
</dbReference>
<proteinExistence type="predicted"/>
<feature type="chain" id="PRO_5022856703" evidence="1">
    <location>
        <begin position="26"/>
        <end position="272"/>
    </location>
</feature>
<dbReference type="Gene3D" id="3.40.390.10">
    <property type="entry name" value="Collagenase (Catalytic Domain)"/>
    <property type="match status" value="1"/>
</dbReference>
<protein>
    <submittedName>
        <fullName evidence="2">Protease</fullName>
    </submittedName>
</protein>
<keyword evidence="2" id="KW-0645">Protease</keyword>
<name>A0A5B8V5B9_9BACT</name>
<sequence>MKMNLKSLLACVALSSMLLSCQKQDKSPATSQNGIPSEVINQIAAKGFNTEGVIAVNGGYVVEGDIFLSYQDLTNLNIGPDLRVGEEEQYHTTNLITGLPRTITISVEGLDPIWTIATDSAVARYNLLGMRLTFQRVSSGGRIRVVGHDLGGNGVLGQSSGFPNAAGNPPDSITLNNRPGTFGTNPSVQWLATIVAHEMGHTIGFRHTDYKNRKYSCGGIRYNEGKAGVGAIWIPGTPTGPRDPNSWMLACTDGSNRPFNPNDLIALNYLYH</sequence>
<dbReference type="InterPro" id="IPR024653">
    <property type="entry name" value="Peptidase_M10/M27/M57"/>
</dbReference>
<dbReference type="GO" id="GO:0008237">
    <property type="term" value="F:metallopeptidase activity"/>
    <property type="evidence" value="ECO:0007669"/>
    <property type="project" value="InterPro"/>
</dbReference>
<feature type="signal peptide" evidence="1">
    <location>
        <begin position="1"/>
        <end position="25"/>
    </location>
</feature>
<dbReference type="AlphaFoldDB" id="A0A5B8V5B9"/>